<protein>
    <submittedName>
        <fullName evidence="1">Uncharacterized protein</fullName>
    </submittedName>
</protein>
<evidence type="ECO:0000313" key="2">
    <source>
        <dbReference type="Proteomes" id="UP000093197"/>
    </source>
</evidence>
<gene>
    <name evidence="1" type="ORF">AC094_29270</name>
</gene>
<name>A0A853PQN2_BACFG</name>
<comment type="caution">
    <text evidence="1">The sequence shown here is derived from an EMBL/GenBank/DDBJ whole genome shotgun (WGS) entry which is preliminary data.</text>
</comment>
<dbReference type="EMBL" id="LIDT01000030">
    <property type="protein sequence ID" value="OCR30578.1"/>
    <property type="molecule type" value="Genomic_DNA"/>
</dbReference>
<proteinExistence type="predicted"/>
<dbReference type="RefSeq" id="WP_032579541.1">
    <property type="nucleotide sequence ID" value="NZ_LIDT01000030.1"/>
</dbReference>
<evidence type="ECO:0000313" key="1">
    <source>
        <dbReference type="EMBL" id="OCR30578.1"/>
    </source>
</evidence>
<dbReference type="Proteomes" id="UP000093197">
    <property type="component" value="Unassembled WGS sequence"/>
</dbReference>
<reference evidence="1 2" key="1">
    <citation type="journal article" date="2016" name="PLoS ONE">
        <title>Genomic Diversity of Enterotoxigenic Strains of Bacteroides fragilis.</title>
        <authorList>
            <person name="Pierce J.V."/>
            <person name="Bernstein H.D."/>
        </authorList>
    </citation>
    <scope>NUCLEOTIDE SEQUENCE [LARGE SCALE GENOMIC DNA]</scope>
    <source>
        <strain evidence="1 2">20793-3</strain>
    </source>
</reference>
<organism evidence="1 2">
    <name type="scientific">Bacteroides fragilis</name>
    <dbReference type="NCBI Taxonomy" id="817"/>
    <lineage>
        <taxon>Bacteria</taxon>
        <taxon>Pseudomonadati</taxon>
        <taxon>Bacteroidota</taxon>
        <taxon>Bacteroidia</taxon>
        <taxon>Bacteroidales</taxon>
        <taxon>Bacteroidaceae</taxon>
        <taxon>Bacteroides</taxon>
    </lineage>
</organism>
<dbReference type="AlphaFoldDB" id="A0A853PQN2"/>
<accession>A0A853PQN2</accession>
<sequence>MIETIVNTFRELARTHRTIKSFYYNKNYELGAGNEPHPLLWLEEPIIGSNTGTNGSVFSNSVNFSVLFIPDTEHSTEHLQSLAFSIGLNMIEKIKQDRDSYFTIKPDWTYLTLSDYYDNNSIGCRFSCNLITKNIANLCLLPEQFDDNKQLEEETTIPDFNITVTENGCETFTNKLPDFDIPIRR</sequence>